<evidence type="ECO:0000313" key="2">
    <source>
        <dbReference type="Proteomes" id="UP000179227"/>
    </source>
</evidence>
<evidence type="ECO:0000313" key="1">
    <source>
        <dbReference type="EMBL" id="OGE09267.1"/>
    </source>
</evidence>
<organism evidence="1 2">
    <name type="scientific">Candidatus Curtissbacteria bacterium RIFCSPLOWO2_01_FULL_42_26</name>
    <dbReference type="NCBI Taxonomy" id="1797729"/>
    <lineage>
        <taxon>Bacteria</taxon>
        <taxon>Candidatus Curtissiibacteriota</taxon>
    </lineage>
</organism>
<accession>A0A1F5HYK5</accession>
<name>A0A1F5HYK5_9BACT</name>
<sequence length="80" mass="8718">MKTYITSSPEIMSGAPVIAGTRVPIARIVYLLKDGFTMEQISRQFPHVGLKKLRGAVNELAQKVETIPYGTQISQTQAAA</sequence>
<dbReference type="InterPro" id="IPR009057">
    <property type="entry name" value="Homeodomain-like_sf"/>
</dbReference>
<reference evidence="1 2" key="1">
    <citation type="journal article" date="2016" name="Nat. Commun.">
        <title>Thousands of microbial genomes shed light on interconnected biogeochemical processes in an aquifer system.</title>
        <authorList>
            <person name="Anantharaman K."/>
            <person name="Brown C.T."/>
            <person name="Hug L.A."/>
            <person name="Sharon I."/>
            <person name="Castelle C.J."/>
            <person name="Probst A.J."/>
            <person name="Thomas B.C."/>
            <person name="Singh A."/>
            <person name="Wilkins M.J."/>
            <person name="Karaoz U."/>
            <person name="Brodie E.L."/>
            <person name="Williams K.H."/>
            <person name="Hubbard S.S."/>
            <person name="Banfield J.F."/>
        </authorList>
    </citation>
    <scope>NUCLEOTIDE SEQUENCE [LARGE SCALE GENOMIC DNA]</scope>
</reference>
<gene>
    <name evidence="1" type="ORF">A3A60_04015</name>
</gene>
<dbReference type="EMBL" id="MFBS01000020">
    <property type="protein sequence ID" value="OGE09267.1"/>
    <property type="molecule type" value="Genomic_DNA"/>
</dbReference>
<comment type="caution">
    <text evidence="1">The sequence shown here is derived from an EMBL/GenBank/DDBJ whole genome shotgun (WGS) entry which is preliminary data.</text>
</comment>
<dbReference type="PANTHER" id="PTHR34849">
    <property type="entry name" value="SSL5025 PROTEIN"/>
    <property type="match status" value="1"/>
</dbReference>
<dbReference type="SUPFAM" id="SSF46689">
    <property type="entry name" value="Homeodomain-like"/>
    <property type="match status" value="1"/>
</dbReference>
<dbReference type="Pfam" id="PF04255">
    <property type="entry name" value="DUF433"/>
    <property type="match status" value="1"/>
</dbReference>
<dbReference type="Proteomes" id="UP000179227">
    <property type="component" value="Unassembled WGS sequence"/>
</dbReference>
<dbReference type="PANTHER" id="PTHR34849:SF3">
    <property type="entry name" value="SSR2962 PROTEIN"/>
    <property type="match status" value="1"/>
</dbReference>
<dbReference type="AlphaFoldDB" id="A0A1F5HYK5"/>
<proteinExistence type="predicted"/>
<dbReference type="Gene3D" id="1.10.10.10">
    <property type="entry name" value="Winged helix-like DNA-binding domain superfamily/Winged helix DNA-binding domain"/>
    <property type="match status" value="1"/>
</dbReference>
<dbReference type="InterPro" id="IPR036388">
    <property type="entry name" value="WH-like_DNA-bd_sf"/>
</dbReference>
<evidence type="ECO:0008006" key="3">
    <source>
        <dbReference type="Google" id="ProtNLM"/>
    </source>
</evidence>
<dbReference type="InterPro" id="IPR007367">
    <property type="entry name" value="DUF433"/>
</dbReference>
<protein>
    <recommendedName>
        <fullName evidence="3">Antitoxin</fullName>
    </recommendedName>
</protein>